<dbReference type="AlphaFoldDB" id="A0A1B8G9P7"/>
<name>A0A1B8G9P7_9PEZI</name>
<sequence length="172" mass="19758">METEKKYAQDGCTPGTAIVISDHDDPVVRREQIRTHDLDLDKNRDIAMLLLNLRGHVDKLEDGQIQRQNYELEIAGYKSRITALEEAERERIKASMCRICYGTPNSHFLSCGHAFCQECILRWVLIVEEFAISIWKPFKMEMLAKSDVKFPSAFRQVSIKTGKADSFAIFCL</sequence>
<dbReference type="PROSITE" id="PS00518">
    <property type="entry name" value="ZF_RING_1"/>
    <property type="match status" value="1"/>
</dbReference>
<evidence type="ECO:0000256" key="1">
    <source>
        <dbReference type="ARBA" id="ARBA00022723"/>
    </source>
</evidence>
<keyword evidence="1" id="KW-0479">Metal-binding</keyword>
<reference evidence="7" key="2">
    <citation type="journal article" date="2018" name="Nat. Commun.">
        <title>Extreme sensitivity to ultraviolet light in the fungal pathogen causing white-nose syndrome of bats.</title>
        <authorList>
            <person name="Palmer J.M."/>
            <person name="Drees K.P."/>
            <person name="Foster J.T."/>
            <person name="Lindner D.L."/>
        </authorList>
    </citation>
    <scope>NUCLEOTIDE SEQUENCE [LARGE SCALE GENOMIC DNA]</scope>
    <source>
        <strain evidence="7">UAMH 10579</strain>
    </source>
</reference>
<dbReference type="InterPro" id="IPR018957">
    <property type="entry name" value="Znf_C3HC4_RING-type"/>
</dbReference>
<dbReference type="Pfam" id="PF00097">
    <property type="entry name" value="zf-C3HC4"/>
    <property type="match status" value="1"/>
</dbReference>
<evidence type="ECO:0000256" key="3">
    <source>
        <dbReference type="ARBA" id="ARBA00022833"/>
    </source>
</evidence>
<gene>
    <name evidence="6" type="ORF">VE01_09449</name>
</gene>
<dbReference type="GO" id="GO:0008270">
    <property type="term" value="F:zinc ion binding"/>
    <property type="evidence" value="ECO:0007669"/>
    <property type="project" value="UniProtKB-KW"/>
</dbReference>
<dbReference type="SUPFAM" id="SSF57850">
    <property type="entry name" value="RING/U-box"/>
    <property type="match status" value="1"/>
</dbReference>
<feature type="domain" description="RING-type" evidence="5">
    <location>
        <begin position="97"/>
        <end position="123"/>
    </location>
</feature>
<dbReference type="Proteomes" id="UP000091956">
    <property type="component" value="Unassembled WGS sequence"/>
</dbReference>
<dbReference type="InterPro" id="IPR001841">
    <property type="entry name" value="Znf_RING"/>
</dbReference>
<evidence type="ECO:0000256" key="2">
    <source>
        <dbReference type="ARBA" id="ARBA00022771"/>
    </source>
</evidence>
<keyword evidence="7" id="KW-1185">Reference proteome</keyword>
<keyword evidence="2 4" id="KW-0863">Zinc-finger</keyword>
<dbReference type="GeneID" id="28842835"/>
<dbReference type="RefSeq" id="XP_018126274.1">
    <property type="nucleotide sequence ID" value="XM_018278863.1"/>
</dbReference>
<evidence type="ECO:0000313" key="6">
    <source>
        <dbReference type="EMBL" id="OBT92541.1"/>
    </source>
</evidence>
<protein>
    <recommendedName>
        <fullName evidence="5">RING-type domain-containing protein</fullName>
    </recommendedName>
</protein>
<dbReference type="PROSITE" id="PS50089">
    <property type="entry name" value="ZF_RING_2"/>
    <property type="match status" value="1"/>
</dbReference>
<evidence type="ECO:0000313" key="7">
    <source>
        <dbReference type="Proteomes" id="UP000091956"/>
    </source>
</evidence>
<dbReference type="InterPro" id="IPR013083">
    <property type="entry name" value="Znf_RING/FYVE/PHD"/>
</dbReference>
<proteinExistence type="predicted"/>
<evidence type="ECO:0000256" key="4">
    <source>
        <dbReference type="PROSITE-ProRule" id="PRU00175"/>
    </source>
</evidence>
<dbReference type="EMBL" id="KV460266">
    <property type="protein sequence ID" value="OBT92541.1"/>
    <property type="molecule type" value="Genomic_DNA"/>
</dbReference>
<accession>A0A1B8G9P7</accession>
<dbReference type="InterPro" id="IPR017907">
    <property type="entry name" value="Znf_RING_CS"/>
</dbReference>
<dbReference type="Gene3D" id="3.30.40.10">
    <property type="entry name" value="Zinc/RING finger domain, C3HC4 (zinc finger)"/>
    <property type="match status" value="1"/>
</dbReference>
<reference evidence="6 7" key="1">
    <citation type="submission" date="2016-03" db="EMBL/GenBank/DDBJ databases">
        <title>Comparative genomics of Pseudogymnoascus destructans, the fungus causing white-nose syndrome of bats.</title>
        <authorList>
            <person name="Palmer J.M."/>
            <person name="Drees K.P."/>
            <person name="Foster J.T."/>
            <person name="Lindner D.L."/>
        </authorList>
    </citation>
    <scope>NUCLEOTIDE SEQUENCE [LARGE SCALE GENOMIC DNA]</scope>
    <source>
        <strain evidence="6 7">UAMH 10579</strain>
    </source>
</reference>
<organism evidence="6 7">
    <name type="scientific">Pseudogymnoascus verrucosus</name>
    <dbReference type="NCBI Taxonomy" id="342668"/>
    <lineage>
        <taxon>Eukaryota</taxon>
        <taxon>Fungi</taxon>
        <taxon>Dikarya</taxon>
        <taxon>Ascomycota</taxon>
        <taxon>Pezizomycotina</taxon>
        <taxon>Leotiomycetes</taxon>
        <taxon>Thelebolales</taxon>
        <taxon>Thelebolaceae</taxon>
        <taxon>Pseudogymnoascus</taxon>
    </lineage>
</organism>
<keyword evidence="3" id="KW-0862">Zinc</keyword>
<evidence type="ECO:0000259" key="5">
    <source>
        <dbReference type="PROSITE" id="PS50089"/>
    </source>
</evidence>